<feature type="region of interest" description="Disordered" evidence="1">
    <location>
        <begin position="1"/>
        <end position="22"/>
    </location>
</feature>
<protein>
    <submittedName>
        <fullName evidence="2">Uncharacterized protein</fullName>
    </submittedName>
</protein>
<sequence length="113" mass="12693">MSNRSVISIDGNNSENSPTAQTMPVGLFSLKSVICTSKKECCSRRSGGSFPACLFHNRDRSADTDRKSHRLKRSCNPRKTSGSPRVSRTRRASSNAFCFFLNDSFSYFRFPKL</sequence>
<dbReference type="EMBL" id="BK016112">
    <property type="protein sequence ID" value="DAF95975.1"/>
    <property type="molecule type" value="Genomic_DNA"/>
</dbReference>
<feature type="compositionally biased region" description="Polar residues" evidence="1">
    <location>
        <begin position="77"/>
        <end position="90"/>
    </location>
</feature>
<name>A0A8S5UNC9_9CAUD</name>
<feature type="compositionally biased region" description="Basic residues" evidence="1">
    <location>
        <begin position="67"/>
        <end position="76"/>
    </location>
</feature>
<feature type="region of interest" description="Disordered" evidence="1">
    <location>
        <begin position="60"/>
        <end position="90"/>
    </location>
</feature>
<organism evidence="2">
    <name type="scientific">Myoviridae sp. ctwVB15</name>
    <dbReference type="NCBI Taxonomy" id="2825208"/>
    <lineage>
        <taxon>Viruses</taxon>
        <taxon>Duplodnaviria</taxon>
        <taxon>Heunggongvirae</taxon>
        <taxon>Uroviricota</taxon>
        <taxon>Caudoviricetes</taxon>
    </lineage>
</organism>
<proteinExistence type="predicted"/>
<accession>A0A8S5UNC9</accession>
<evidence type="ECO:0000313" key="2">
    <source>
        <dbReference type="EMBL" id="DAF95975.1"/>
    </source>
</evidence>
<evidence type="ECO:0000256" key="1">
    <source>
        <dbReference type="SAM" id="MobiDB-lite"/>
    </source>
</evidence>
<reference evidence="2" key="1">
    <citation type="journal article" date="2021" name="Proc. Natl. Acad. Sci. U.S.A.">
        <title>A Catalog of Tens of Thousands of Viruses from Human Metagenomes Reveals Hidden Associations with Chronic Diseases.</title>
        <authorList>
            <person name="Tisza M.J."/>
            <person name="Buck C.B."/>
        </authorList>
    </citation>
    <scope>NUCLEOTIDE SEQUENCE</scope>
    <source>
        <strain evidence="2">CtwVB15</strain>
    </source>
</reference>